<sequence length="154" mass="15803">MKARALGALVGVAAVLSGLLVASPAQAASGPVYARVYYPNPSGSGGEASADLNFTGRSNVTVRYLKVRDVCPGDGRPVRAVLVATRTDGSRVNISPYYSDTNGCGSDGTQFPTVKLGLGGGQRIKSLSLKVCVYTAALGNVKCVTSSARSNPYT</sequence>
<evidence type="ECO:0000313" key="3">
    <source>
        <dbReference type="Proteomes" id="UP001500393"/>
    </source>
</evidence>
<keyword evidence="1" id="KW-0732">Signal</keyword>
<gene>
    <name evidence="2" type="ORF">GCM10009789_11050</name>
</gene>
<evidence type="ECO:0000313" key="2">
    <source>
        <dbReference type="EMBL" id="GAA1559465.1"/>
    </source>
</evidence>
<proteinExistence type="predicted"/>
<evidence type="ECO:0000256" key="1">
    <source>
        <dbReference type="SAM" id="SignalP"/>
    </source>
</evidence>
<comment type="caution">
    <text evidence="2">The sequence shown here is derived from an EMBL/GenBank/DDBJ whole genome shotgun (WGS) entry which is preliminary data.</text>
</comment>
<feature type="signal peptide" evidence="1">
    <location>
        <begin position="1"/>
        <end position="27"/>
    </location>
</feature>
<accession>A0ABN2CJ00</accession>
<reference evidence="2 3" key="1">
    <citation type="journal article" date="2019" name="Int. J. Syst. Evol. Microbiol.">
        <title>The Global Catalogue of Microorganisms (GCM) 10K type strain sequencing project: providing services to taxonomists for standard genome sequencing and annotation.</title>
        <authorList>
            <consortium name="The Broad Institute Genomics Platform"/>
            <consortium name="The Broad Institute Genome Sequencing Center for Infectious Disease"/>
            <person name="Wu L."/>
            <person name="Ma J."/>
        </authorList>
    </citation>
    <scope>NUCLEOTIDE SEQUENCE [LARGE SCALE GENOMIC DNA]</scope>
    <source>
        <strain evidence="2 3">JCM 14969</strain>
    </source>
</reference>
<name>A0ABN2CJ00_9ACTN</name>
<organism evidence="2 3">
    <name type="scientific">Kribbella sancticallisti</name>
    <dbReference type="NCBI Taxonomy" id="460087"/>
    <lineage>
        <taxon>Bacteria</taxon>
        <taxon>Bacillati</taxon>
        <taxon>Actinomycetota</taxon>
        <taxon>Actinomycetes</taxon>
        <taxon>Propionibacteriales</taxon>
        <taxon>Kribbellaceae</taxon>
        <taxon>Kribbella</taxon>
    </lineage>
</organism>
<protein>
    <recommendedName>
        <fullName evidence="4">Tat pathway signal sequence domain protein</fullName>
    </recommendedName>
</protein>
<evidence type="ECO:0008006" key="4">
    <source>
        <dbReference type="Google" id="ProtNLM"/>
    </source>
</evidence>
<dbReference type="EMBL" id="BAAAOS010000007">
    <property type="protein sequence ID" value="GAA1559465.1"/>
    <property type="molecule type" value="Genomic_DNA"/>
</dbReference>
<feature type="chain" id="PRO_5047476926" description="Tat pathway signal sequence domain protein" evidence="1">
    <location>
        <begin position="28"/>
        <end position="154"/>
    </location>
</feature>
<keyword evidence="3" id="KW-1185">Reference proteome</keyword>
<dbReference type="Proteomes" id="UP001500393">
    <property type="component" value="Unassembled WGS sequence"/>
</dbReference>